<dbReference type="InterPro" id="IPR003594">
    <property type="entry name" value="HATPase_dom"/>
</dbReference>
<keyword evidence="4" id="KW-1003">Cell membrane</keyword>
<keyword evidence="12" id="KW-0902">Two-component regulatory system</keyword>
<evidence type="ECO:0000313" key="17">
    <source>
        <dbReference type="Proteomes" id="UP001241537"/>
    </source>
</evidence>
<dbReference type="InterPro" id="IPR005467">
    <property type="entry name" value="His_kinase_dom"/>
</dbReference>
<accession>A0AAE3VC81</accession>
<keyword evidence="7 14" id="KW-0812">Transmembrane</keyword>
<evidence type="ECO:0000256" key="8">
    <source>
        <dbReference type="ARBA" id="ARBA00022741"/>
    </source>
</evidence>
<name>A0AAE3VC81_9FIRM</name>
<comment type="caution">
    <text evidence="16">The sequence shown here is derived from an EMBL/GenBank/DDBJ whole genome shotgun (WGS) entry which is preliminary data.</text>
</comment>
<dbReference type="SUPFAM" id="SSF47384">
    <property type="entry name" value="Homodimeric domain of signal transducing histidine kinase"/>
    <property type="match status" value="1"/>
</dbReference>
<evidence type="ECO:0000256" key="12">
    <source>
        <dbReference type="ARBA" id="ARBA00023012"/>
    </source>
</evidence>
<evidence type="ECO:0000256" key="14">
    <source>
        <dbReference type="SAM" id="Phobius"/>
    </source>
</evidence>
<dbReference type="Gene3D" id="3.30.565.10">
    <property type="entry name" value="Histidine kinase-like ATPase, C-terminal domain"/>
    <property type="match status" value="1"/>
</dbReference>
<dbReference type="Pfam" id="PF00512">
    <property type="entry name" value="HisKA"/>
    <property type="match status" value="1"/>
</dbReference>
<sequence>MNNKKKELKTSYAGRKRFLLIVHALALCLFVAGVSIVYCNSNFKKGIQWLNSEIYEESPAFDALFESEATELMRYVRYRDVFEYGGELDTDNEIFAYSTGSGEEIIWTVNDVLDYAKLHGYSFDNDYRVLHSETAEDNAQAEAYPVTWRAYRETEKASGPGTAFVTLDAMTREVMTALGDYCRSVDRYNKGNSNLYYLIELEGRKAYTNRADLTEELARSLGKYVILSSESPLPDNNLSETPVRIRDMLLEEGGSRDTDYRAIFVVDTSYPLRDDFYTGVLNYASQRDVYAAGLLLMLTGFLTMLVSLARLFMLAGRTKPKSSELQLMSFDRRMPELNILNTLLLIGFLIFVSDNTIARLIHILAPERYWTFSGEMLVYIIIYLCAFPLVFSLLRAWKAGILWEKSFAKQLAENAREFSLNITFARRIAVYYSAFVAANIALTAAISSLILTRNSVSARLLAFTLFLLLAVTDIWFFQKLYRKRIERDRIAEAIGQLDSGSAGEEALLDTSEFHGREARLADTINNISAGLKRALNDQVRSERMKAELITNVSHDIKTPLTSIINYVDLIKRAHPADPKILEYVNVLEQKSQHLKTLTEDLVEASKASTGNVQLNAVDINFVELIEQTNGEFEERFTERNLSLVAELPRELILIHADGQHLWRVLENLYNNAFKYAAEGSRVYVNVVRAGGRVKFTIKNISARPLNISPEELTERFVRGDDSRTTDGSGLGLSIAKSLTELQHGSFDIVIDGDYFKASIGFDIVVS</sequence>
<dbReference type="InterPro" id="IPR036097">
    <property type="entry name" value="HisK_dim/P_sf"/>
</dbReference>
<protein>
    <recommendedName>
        <fullName evidence="3">histidine kinase</fullName>
        <ecNumber evidence="3">2.7.13.3</ecNumber>
    </recommendedName>
</protein>
<dbReference type="AlphaFoldDB" id="A0AAE3VC81"/>
<feature type="transmembrane region" description="Helical" evidence="14">
    <location>
        <begin position="337"/>
        <end position="357"/>
    </location>
</feature>
<dbReference type="PANTHER" id="PTHR45528:SF1">
    <property type="entry name" value="SENSOR HISTIDINE KINASE CPXA"/>
    <property type="match status" value="1"/>
</dbReference>
<evidence type="ECO:0000259" key="15">
    <source>
        <dbReference type="PROSITE" id="PS50109"/>
    </source>
</evidence>
<keyword evidence="8" id="KW-0547">Nucleotide-binding</keyword>
<dbReference type="InterPro" id="IPR036890">
    <property type="entry name" value="HATPase_C_sf"/>
</dbReference>
<dbReference type="Gene3D" id="1.10.287.130">
    <property type="match status" value="1"/>
</dbReference>
<evidence type="ECO:0000256" key="10">
    <source>
        <dbReference type="ARBA" id="ARBA00022840"/>
    </source>
</evidence>
<dbReference type="CDD" id="cd00082">
    <property type="entry name" value="HisKA"/>
    <property type="match status" value="1"/>
</dbReference>
<dbReference type="PROSITE" id="PS50109">
    <property type="entry name" value="HIS_KIN"/>
    <property type="match status" value="1"/>
</dbReference>
<feature type="transmembrane region" description="Helical" evidence="14">
    <location>
        <begin position="456"/>
        <end position="477"/>
    </location>
</feature>
<feature type="transmembrane region" description="Helical" evidence="14">
    <location>
        <begin position="429"/>
        <end position="450"/>
    </location>
</feature>
<dbReference type="RefSeq" id="WP_307255504.1">
    <property type="nucleotide sequence ID" value="NZ_JAUSTO010000026.1"/>
</dbReference>
<evidence type="ECO:0000256" key="4">
    <source>
        <dbReference type="ARBA" id="ARBA00022475"/>
    </source>
</evidence>
<dbReference type="SUPFAM" id="SSF55874">
    <property type="entry name" value="ATPase domain of HSP90 chaperone/DNA topoisomerase II/histidine kinase"/>
    <property type="match status" value="1"/>
</dbReference>
<evidence type="ECO:0000256" key="3">
    <source>
        <dbReference type="ARBA" id="ARBA00012438"/>
    </source>
</evidence>
<evidence type="ECO:0000256" key="1">
    <source>
        <dbReference type="ARBA" id="ARBA00000085"/>
    </source>
</evidence>
<keyword evidence="11 14" id="KW-1133">Transmembrane helix</keyword>
<keyword evidence="6" id="KW-0808">Transferase</keyword>
<comment type="catalytic activity">
    <reaction evidence="1">
        <text>ATP + protein L-histidine = ADP + protein N-phospho-L-histidine.</text>
        <dbReference type="EC" id="2.7.13.3"/>
    </reaction>
</comment>
<dbReference type="SMART" id="SM00387">
    <property type="entry name" value="HATPase_c"/>
    <property type="match status" value="1"/>
</dbReference>
<evidence type="ECO:0000256" key="13">
    <source>
        <dbReference type="ARBA" id="ARBA00023136"/>
    </source>
</evidence>
<evidence type="ECO:0000256" key="7">
    <source>
        <dbReference type="ARBA" id="ARBA00022692"/>
    </source>
</evidence>
<gene>
    <name evidence="16" type="ORF">J2S20_002342</name>
</gene>
<proteinExistence type="predicted"/>
<feature type="domain" description="Histidine kinase" evidence="15">
    <location>
        <begin position="551"/>
        <end position="766"/>
    </location>
</feature>
<keyword evidence="17" id="KW-1185">Reference proteome</keyword>
<dbReference type="InterPro" id="IPR003661">
    <property type="entry name" value="HisK_dim/P_dom"/>
</dbReference>
<feature type="transmembrane region" description="Helical" evidence="14">
    <location>
        <begin position="289"/>
        <end position="316"/>
    </location>
</feature>
<keyword evidence="9 16" id="KW-0418">Kinase</keyword>
<keyword evidence="5" id="KW-0597">Phosphoprotein</keyword>
<evidence type="ECO:0000256" key="5">
    <source>
        <dbReference type="ARBA" id="ARBA00022553"/>
    </source>
</evidence>
<dbReference type="GO" id="GO:0005524">
    <property type="term" value="F:ATP binding"/>
    <property type="evidence" value="ECO:0007669"/>
    <property type="project" value="UniProtKB-KW"/>
</dbReference>
<comment type="subcellular location">
    <subcellularLocation>
        <location evidence="2">Cell membrane</location>
        <topology evidence="2">Multi-pass membrane protein</topology>
    </subcellularLocation>
</comment>
<dbReference type="Proteomes" id="UP001241537">
    <property type="component" value="Unassembled WGS sequence"/>
</dbReference>
<evidence type="ECO:0000256" key="11">
    <source>
        <dbReference type="ARBA" id="ARBA00022989"/>
    </source>
</evidence>
<evidence type="ECO:0000256" key="9">
    <source>
        <dbReference type="ARBA" id="ARBA00022777"/>
    </source>
</evidence>
<evidence type="ECO:0000256" key="6">
    <source>
        <dbReference type="ARBA" id="ARBA00022679"/>
    </source>
</evidence>
<dbReference type="Pfam" id="PF02518">
    <property type="entry name" value="HATPase_c"/>
    <property type="match status" value="1"/>
</dbReference>
<dbReference type="SMART" id="SM00388">
    <property type="entry name" value="HisKA"/>
    <property type="match status" value="1"/>
</dbReference>
<reference evidence="16" key="1">
    <citation type="submission" date="2023-07" db="EMBL/GenBank/DDBJ databases">
        <title>Genomic Encyclopedia of Type Strains, Phase IV (KMG-IV): sequencing the most valuable type-strain genomes for metagenomic binning, comparative biology and taxonomic classification.</title>
        <authorList>
            <person name="Goeker M."/>
        </authorList>
    </citation>
    <scope>NUCLEOTIDE SEQUENCE</scope>
    <source>
        <strain evidence="16">DSM 19659</strain>
    </source>
</reference>
<dbReference type="InterPro" id="IPR050398">
    <property type="entry name" value="HssS/ArlS-like"/>
</dbReference>
<keyword evidence="10" id="KW-0067">ATP-binding</keyword>
<dbReference type="GO" id="GO:0000155">
    <property type="term" value="F:phosphorelay sensor kinase activity"/>
    <property type="evidence" value="ECO:0007669"/>
    <property type="project" value="InterPro"/>
</dbReference>
<dbReference type="EC" id="2.7.13.3" evidence="3"/>
<dbReference type="EMBL" id="JAUSTO010000026">
    <property type="protein sequence ID" value="MDQ0153621.1"/>
    <property type="molecule type" value="Genomic_DNA"/>
</dbReference>
<keyword evidence="13 14" id="KW-0472">Membrane</keyword>
<evidence type="ECO:0000256" key="2">
    <source>
        <dbReference type="ARBA" id="ARBA00004651"/>
    </source>
</evidence>
<organism evidence="16 17">
    <name type="scientific">Moryella indoligenes</name>
    <dbReference type="NCBI Taxonomy" id="371674"/>
    <lineage>
        <taxon>Bacteria</taxon>
        <taxon>Bacillati</taxon>
        <taxon>Bacillota</taxon>
        <taxon>Clostridia</taxon>
        <taxon>Lachnospirales</taxon>
        <taxon>Lachnospiraceae</taxon>
        <taxon>Moryella</taxon>
    </lineage>
</organism>
<dbReference type="PANTHER" id="PTHR45528">
    <property type="entry name" value="SENSOR HISTIDINE KINASE CPXA"/>
    <property type="match status" value="1"/>
</dbReference>
<evidence type="ECO:0000313" key="16">
    <source>
        <dbReference type="EMBL" id="MDQ0153621.1"/>
    </source>
</evidence>
<feature type="transmembrane region" description="Helical" evidence="14">
    <location>
        <begin position="377"/>
        <end position="397"/>
    </location>
</feature>
<dbReference type="GO" id="GO:0005886">
    <property type="term" value="C:plasma membrane"/>
    <property type="evidence" value="ECO:0007669"/>
    <property type="project" value="UniProtKB-SubCell"/>
</dbReference>